<dbReference type="Proteomes" id="UP000184471">
    <property type="component" value="Unassembled WGS sequence"/>
</dbReference>
<dbReference type="RefSeq" id="WP_073420920.1">
    <property type="nucleotide sequence ID" value="NZ_FQVX01000003.1"/>
</dbReference>
<dbReference type="AlphaFoldDB" id="A0A1M5LNQ8"/>
<dbReference type="InterPro" id="IPR028082">
    <property type="entry name" value="Peripla_BP_I"/>
</dbReference>
<name>A0A1M5LNQ8_9ACTN</name>
<evidence type="ECO:0000256" key="3">
    <source>
        <dbReference type="SAM" id="SignalP"/>
    </source>
</evidence>
<dbReference type="PANTHER" id="PTHR30483:SF6">
    <property type="entry name" value="PERIPLASMIC BINDING PROTEIN OF ABC TRANSPORTER FOR NATURAL AMINO ACIDS"/>
    <property type="match status" value="1"/>
</dbReference>
<feature type="chain" id="PRO_5012002440" evidence="3">
    <location>
        <begin position="25"/>
        <end position="413"/>
    </location>
</feature>
<dbReference type="OrthoDB" id="7337537at2"/>
<dbReference type="EMBL" id="FQVX01000003">
    <property type="protein sequence ID" value="SHG66691.1"/>
    <property type="molecule type" value="Genomic_DNA"/>
</dbReference>
<dbReference type="InterPro" id="IPR051010">
    <property type="entry name" value="BCAA_transport"/>
</dbReference>
<dbReference type="PANTHER" id="PTHR30483">
    <property type="entry name" value="LEUCINE-SPECIFIC-BINDING PROTEIN"/>
    <property type="match status" value="1"/>
</dbReference>
<feature type="domain" description="Leucine-binding protein" evidence="4">
    <location>
        <begin position="37"/>
        <end position="365"/>
    </location>
</feature>
<evidence type="ECO:0000256" key="1">
    <source>
        <dbReference type="ARBA" id="ARBA00010062"/>
    </source>
</evidence>
<dbReference type="Pfam" id="PF13458">
    <property type="entry name" value="Peripla_BP_6"/>
    <property type="match status" value="1"/>
</dbReference>
<dbReference type="STRING" id="1070870.SAMN05444351_2872"/>
<evidence type="ECO:0000313" key="6">
    <source>
        <dbReference type="Proteomes" id="UP000184471"/>
    </source>
</evidence>
<dbReference type="Gene3D" id="3.40.50.2300">
    <property type="match status" value="2"/>
</dbReference>
<proteinExistence type="inferred from homology"/>
<reference evidence="5 6" key="1">
    <citation type="submission" date="2016-11" db="EMBL/GenBank/DDBJ databases">
        <authorList>
            <person name="Jaros S."/>
            <person name="Januszkiewicz K."/>
            <person name="Wedrychowicz H."/>
        </authorList>
    </citation>
    <scope>NUCLEOTIDE SEQUENCE [LARGE SCALE GENOMIC DNA]</scope>
    <source>
        <strain evidence="5 6">DSM 45408</strain>
    </source>
</reference>
<protein>
    <submittedName>
        <fullName evidence="5">Branched-chain amino acid transport system substrate-binding protein</fullName>
    </submittedName>
</protein>
<accession>A0A1M5LNQ8</accession>
<dbReference type="InterPro" id="IPR028081">
    <property type="entry name" value="Leu-bd"/>
</dbReference>
<comment type="similarity">
    <text evidence="1">Belongs to the leucine-binding protein family.</text>
</comment>
<keyword evidence="6" id="KW-1185">Reference proteome</keyword>
<evidence type="ECO:0000313" key="5">
    <source>
        <dbReference type="EMBL" id="SHG66691.1"/>
    </source>
</evidence>
<feature type="signal peptide" evidence="3">
    <location>
        <begin position="1"/>
        <end position="24"/>
    </location>
</feature>
<dbReference type="PROSITE" id="PS51257">
    <property type="entry name" value="PROKAR_LIPOPROTEIN"/>
    <property type="match status" value="1"/>
</dbReference>
<evidence type="ECO:0000259" key="4">
    <source>
        <dbReference type="Pfam" id="PF13458"/>
    </source>
</evidence>
<sequence>MRTRKTLAGCAALAVTLTACSQPAADTDTSGGLSGDPVVLGVQSQDTGPSAYPQSTYGAEAAEWYVNNELGGIGGRPLELDVCSGDGTPETGVSCANGFVSSDVPVVFDAYDQASVGAMTPILGEAGIPIVGTLAGQGVAEAAEYGTAFYFSGPLETSALGMVTVLADQGASTAALAVNDVPSSHGYVDDLVKPLAGELGLDVTGVYTTVDNLNYQVLAQTELAGEPDVAGVISLPEEACTGLVQALRQNGFEGTVFAGSCSQFIEQLAGEAAGAIVQPRLWVPRSYDNAPAEVQEQLDAFAEAMEAVGYEDEQSARSLYSFAGIVNLANILDEVEGELTAQAVTDAMKGVRDLPSFLGPEVTCDGEQWPGRPGACSHEAIFFEVQDDGTLAPVSEDGFTELDTAVAERVVGT</sequence>
<gene>
    <name evidence="5" type="ORF">SAMN05444351_2872</name>
</gene>
<keyword evidence="2 3" id="KW-0732">Signal</keyword>
<organism evidence="5 6">
    <name type="scientific">Geodermatophilus nigrescens</name>
    <dbReference type="NCBI Taxonomy" id="1070870"/>
    <lineage>
        <taxon>Bacteria</taxon>
        <taxon>Bacillati</taxon>
        <taxon>Actinomycetota</taxon>
        <taxon>Actinomycetes</taxon>
        <taxon>Geodermatophilales</taxon>
        <taxon>Geodermatophilaceae</taxon>
        <taxon>Geodermatophilus</taxon>
    </lineage>
</organism>
<dbReference type="SUPFAM" id="SSF53822">
    <property type="entry name" value="Periplasmic binding protein-like I"/>
    <property type="match status" value="1"/>
</dbReference>
<evidence type="ECO:0000256" key="2">
    <source>
        <dbReference type="ARBA" id="ARBA00022729"/>
    </source>
</evidence>